<dbReference type="PANTHER" id="PTHR30632">
    <property type="entry name" value="MOLYBDATE-BINDING PERIPLASMIC PROTEIN"/>
    <property type="match status" value="1"/>
</dbReference>
<dbReference type="Proteomes" id="UP001241758">
    <property type="component" value="Unassembled WGS sequence"/>
</dbReference>
<dbReference type="SUPFAM" id="SSF53850">
    <property type="entry name" value="Periplasmic binding protein-like II"/>
    <property type="match status" value="1"/>
</dbReference>
<keyword evidence="2" id="KW-0732">Signal</keyword>
<reference evidence="3 4" key="1">
    <citation type="submission" date="2023-05" db="EMBL/GenBank/DDBJ databases">
        <title>Actinoplanes sp. NEAU-A12 genome sequencing.</title>
        <authorList>
            <person name="Wang Z.-S."/>
        </authorList>
    </citation>
    <scope>NUCLEOTIDE SEQUENCE [LARGE SCALE GENOMIC DNA]</scope>
    <source>
        <strain evidence="3 4">NEAU-A12</strain>
    </source>
</reference>
<organism evidence="3 4">
    <name type="scientific">Actinoplanes sandaracinus</name>
    <dbReference type="NCBI Taxonomy" id="3045177"/>
    <lineage>
        <taxon>Bacteria</taxon>
        <taxon>Bacillati</taxon>
        <taxon>Actinomycetota</taxon>
        <taxon>Actinomycetes</taxon>
        <taxon>Micromonosporales</taxon>
        <taxon>Micromonosporaceae</taxon>
        <taxon>Actinoplanes</taxon>
    </lineage>
</organism>
<dbReference type="Pfam" id="PF13531">
    <property type="entry name" value="SBP_bac_11"/>
    <property type="match status" value="1"/>
</dbReference>
<feature type="compositionally biased region" description="Gly residues" evidence="1">
    <location>
        <begin position="39"/>
        <end position="49"/>
    </location>
</feature>
<proteinExistence type="predicted"/>
<evidence type="ECO:0000313" key="4">
    <source>
        <dbReference type="Proteomes" id="UP001241758"/>
    </source>
</evidence>
<gene>
    <name evidence="3" type="ORF">QLQ12_22055</name>
</gene>
<accession>A0ABT6WNJ1</accession>
<evidence type="ECO:0000313" key="3">
    <source>
        <dbReference type="EMBL" id="MDI6101303.1"/>
    </source>
</evidence>
<comment type="caution">
    <text evidence="3">The sequence shown here is derived from an EMBL/GenBank/DDBJ whole genome shotgun (WGS) entry which is preliminary data.</text>
</comment>
<evidence type="ECO:0000256" key="1">
    <source>
        <dbReference type="SAM" id="MobiDB-lite"/>
    </source>
</evidence>
<dbReference type="EMBL" id="JASCTH010000014">
    <property type="protein sequence ID" value="MDI6101303.1"/>
    <property type="molecule type" value="Genomic_DNA"/>
</dbReference>
<name>A0ABT6WNJ1_9ACTN</name>
<dbReference type="InterPro" id="IPR050682">
    <property type="entry name" value="ModA/WtpA"/>
</dbReference>
<protein>
    <submittedName>
        <fullName evidence="3">Extracellular solute-binding protein</fullName>
    </submittedName>
</protein>
<dbReference type="Gene3D" id="3.40.190.10">
    <property type="entry name" value="Periplasmic binding protein-like II"/>
    <property type="match status" value="1"/>
</dbReference>
<feature type="region of interest" description="Disordered" evidence="1">
    <location>
        <begin position="20"/>
        <end position="50"/>
    </location>
</feature>
<feature type="signal peptide" evidence="2">
    <location>
        <begin position="1"/>
        <end position="19"/>
    </location>
</feature>
<dbReference type="PROSITE" id="PS51257">
    <property type="entry name" value="PROKAR_LIPOPROTEIN"/>
    <property type="match status" value="1"/>
</dbReference>
<keyword evidence="4" id="KW-1185">Reference proteome</keyword>
<dbReference type="PANTHER" id="PTHR30632:SF0">
    <property type="entry name" value="SULFATE-BINDING PROTEIN"/>
    <property type="match status" value="1"/>
</dbReference>
<dbReference type="RefSeq" id="WP_282762174.1">
    <property type="nucleotide sequence ID" value="NZ_JASCTH010000014.1"/>
</dbReference>
<sequence>MRGLAAMVVAAVLAVGGCAGTGKSDNGGEGDGAPPARGEPGGAGPGGADPAGSGLVELRILADESLTEAFGAVEQGFEQHHPNVEVVVTYADGGNLARRIAGGEPADVFATDDLFAMRTVTDAAKAARPEEWGGGRLTVTVLAHPAAPAAAASFVDFLREGDGRRILIETGLLRP</sequence>
<feature type="compositionally biased region" description="Gly residues" evidence="1">
    <location>
        <begin position="20"/>
        <end position="31"/>
    </location>
</feature>
<feature type="chain" id="PRO_5045997960" evidence="2">
    <location>
        <begin position="20"/>
        <end position="175"/>
    </location>
</feature>
<evidence type="ECO:0000256" key="2">
    <source>
        <dbReference type="SAM" id="SignalP"/>
    </source>
</evidence>